<dbReference type="EMBL" id="WHJC01000541">
    <property type="protein sequence ID" value="MPQ45259.1"/>
    <property type="molecule type" value="Genomic_DNA"/>
</dbReference>
<dbReference type="GO" id="GO:0016757">
    <property type="term" value="F:glycosyltransferase activity"/>
    <property type="evidence" value="ECO:0007669"/>
    <property type="project" value="InterPro"/>
</dbReference>
<accession>A0A6I1MYR3</accession>
<protein>
    <submittedName>
        <fullName evidence="3">Glycosyltransferase</fullName>
    </submittedName>
</protein>
<feature type="domain" description="Glycosyl transferase family 1" evidence="2">
    <location>
        <begin position="74"/>
        <end position="237"/>
    </location>
</feature>
<gene>
    <name evidence="3" type="ORF">GBZ86_16200</name>
</gene>
<organism evidence="3 4">
    <name type="scientific">Clostridium tarantellae</name>
    <dbReference type="NCBI Taxonomy" id="39493"/>
    <lineage>
        <taxon>Bacteria</taxon>
        <taxon>Bacillati</taxon>
        <taxon>Bacillota</taxon>
        <taxon>Clostridia</taxon>
        <taxon>Eubacteriales</taxon>
        <taxon>Clostridiaceae</taxon>
        <taxon>Clostridium</taxon>
    </lineage>
</organism>
<dbReference type="AlphaFoldDB" id="A0A6I1MYR3"/>
<proteinExistence type="predicted"/>
<evidence type="ECO:0000313" key="3">
    <source>
        <dbReference type="EMBL" id="MPQ45259.1"/>
    </source>
</evidence>
<dbReference type="Proteomes" id="UP000430345">
    <property type="component" value="Unassembled WGS sequence"/>
</dbReference>
<dbReference type="PANTHER" id="PTHR46401">
    <property type="entry name" value="GLYCOSYLTRANSFERASE WBBK-RELATED"/>
    <property type="match status" value="1"/>
</dbReference>
<evidence type="ECO:0000256" key="1">
    <source>
        <dbReference type="ARBA" id="ARBA00022679"/>
    </source>
</evidence>
<dbReference type="Pfam" id="PF00534">
    <property type="entry name" value="Glycos_transf_1"/>
    <property type="match status" value="1"/>
</dbReference>
<reference evidence="3 4" key="1">
    <citation type="submission" date="2019-10" db="EMBL/GenBank/DDBJ databases">
        <title>The Genome Sequence of Clostridium tarantellae Isolated from Fish Brain.</title>
        <authorList>
            <person name="Bano L."/>
            <person name="Kiel M."/>
            <person name="Sales G."/>
            <person name="Doxey A.C."/>
            <person name="Mansfield M.J."/>
            <person name="Schiavone M."/>
            <person name="Rossetto O."/>
            <person name="Pirazzini M."/>
            <person name="Dobrindt U."/>
            <person name="Montecucco C."/>
        </authorList>
    </citation>
    <scope>NUCLEOTIDE SEQUENCE [LARGE SCALE GENOMIC DNA]</scope>
    <source>
        <strain evidence="3 4">DSM 3997</strain>
    </source>
</reference>
<dbReference type="OrthoDB" id="9801697at2"/>
<feature type="non-terminal residue" evidence="3">
    <location>
        <position position="1"/>
    </location>
</feature>
<keyword evidence="4" id="KW-1185">Reference proteome</keyword>
<evidence type="ECO:0000313" key="4">
    <source>
        <dbReference type="Proteomes" id="UP000430345"/>
    </source>
</evidence>
<dbReference type="Gene3D" id="3.40.50.2000">
    <property type="entry name" value="Glycogen Phosphorylase B"/>
    <property type="match status" value="1"/>
</dbReference>
<keyword evidence="1 3" id="KW-0808">Transferase</keyword>
<dbReference type="RefSeq" id="WP_152892379.1">
    <property type="nucleotide sequence ID" value="NZ_WHJC01000541.1"/>
</dbReference>
<comment type="caution">
    <text evidence="3">The sequence shown here is derived from an EMBL/GenBank/DDBJ whole genome shotgun (WGS) entry which is preliminary data.</text>
</comment>
<evidence type="ECO:0000259" key="2">
    <source>
        <dbReference type="Pfam" id="PF00534"/>
    </source>
</evidence>
<sequence length="263" mass="30776">DLPQYMNTTNKRKVIYDILKDLDIKSINKLLKYSDSFVLLTEYMKEKLNLRDKPYVVIEGICEIEANINTKCSNNTLFNKNKKIILYTGTLNEKYGVIHLVNAFKSIKNSNYELVFCGDGDSKNKIIEESKKDNRIILKGILPREEILKIQKEATVLVNPRKDDNEFCKYSFPSKLLEYLYSGVPIIAYKLRGITNEYDDYINYVEGGSDEALRNKILEICEKKYYERKKIAEEGRNFIIKNKSSKVQCEKILNMINSLFYYI</sequence>
<dbReference type="SUPFAM" id="SSF53756">
    <property type="entry name" value="UDP-Glycosyltransferase/glycogen phosphorylase"/>
    <property type="match status" value="1"/>
</dbReference>
<dbReference type="InterPro" id="IPR001296">
    <property type="entry name" value="Glyco_trans_1"/>
</dbReference>
<dbReference type="PANTHER" id="PTHR46401:SF2">
    <property type="entry name" value="GLYCOSYLTRANSFERASE WBBK-RELATED"/>
    <property type="match status" value="1"/>
</dbReference>
<name>A0A6I1MYR3_9CLOT</name>